<sequence length="60" mass="6143">MCSGSGAVSVSAFGLGLGFKAVNGQLLDQTVSWTLHDSAAAARMDATQRAQSICSPTIEQ</sequence>
<dbReference type="Proteomes" id="UP000015530">
    <property type="component" value="Unassembled WGS sequence"/>
</dbReference>
<evidence type="ECO:0000313" key="2">
    <source>
        <dbReference type="Proteomes" id="UP000015530"/>
    </source>
</evidence>
<dbReference type="HOGENOM" id="CLU_2941585_0_0_1"/>
<accession>T0L4R5</accession>
<proteinExistence type="predicted"/>
<dbReference type="AlphaFoldDB" id="T0L4R5"/>
<organism evidence="1 2">
    <name type="scientific">Colletotrichum gloeosporioides (strain Cg-14)</name>
    <name type="common">Anthracnose fungus</name>
    <name type="synonym">Glomerella cingulata</name>
    <dbReference type="NCBI Taxonomy" id="1237896"/>
    <lineage>
        <taxon>Eukaryota</taxon>
        <taxon>Fungi</taxon>
        <taxon>Dikarya</taxon>
        <taxon>Ascomycota</taxon>
        <taxon>Pezizomycotina</taxon>
        <taxon>Sordariomycetes</taxon>
        <taxon>Hypocreomycetidae</taxon>
        <taxon>Glomerellales</taxon>
        <taxon>Glomerellaceae</taxon>
        <taxon>Colletotrichum</taxon>
        <taxon>Colletotrichum gloeosporioides species complex</taxon>
    </lineage>
</organism>
<name>T0L4R5_COLGC</name>
<gene>
    <name evidence="1" type="ORF">CGLO_14404</name>
</gene>
<dbReference type="EMBL" id="AMYD01003349">
    <property type="protein sequence ID" value="EQB46536.1"/>
    <property type="molecule type" value="Genomic_DNA"/>
</dbReference>
<comment type="caution">
    <text evidence="1">The sequence shown here is derived from an EMBL/GenBank/DDBJ whole genome shotgun (WGS) entry which is preliminary data.</text>
</comment>
<reference evidence="2" key="1">
    <citation type="journal article" date="2013" name="Mol. Plant Microbe Interact.">
        <title>Global aspects of pacC regulation of pathogenicity genes in Colletotrichum gloeosporioides as revealed by transcriptome analysis.</title>
        <authorList>
            <person name="Alkan N."/>
            <person name="Meng X."/>
            <person name="Friedlander G."/>
            <person name="Reuveni E."/>
            <person name="Sukno S."/>
            <person name="Sherman A."/>
            <person name="Thon M."/>
            <person name="Fluhr R."/>
            <person name="Prusky D."/>
        </authorList>
    </citation>
    <scope>NUCLEOTIDE SEQUENCE [LARGE SCALE GENOMIC DNA]</scope>
    <source>
        <strain evidence="2">Cg-14</strain>
    </source>
</reference>
<evidence type="ECO:0000313" key="1">
    <source>
        <dbReference type="EMBL" id="EQB46536.1"/>
    </source>
</evidence>
<protein>
    <submittedName>
        <fullName evidence="1">Uncharacterized protein</fullName>
    </submittedName>
</protein>